<evidence type="ECO:0008006" key="3">
    <source>
        <dbReference type="Google" id="ProtNLM"/>
    </source>
</evidence>
<dbReference type="EMBL" id="CAJPWZ010000837">
    <property type="protein sequence ID" value="CAG2201260.1"/>
    <property type="molecule type" value="Genomic_DNA"/>
</dbReference>
<keyword evidence="2" id="KW-1185">Reference proteome</keyword>
<dbReference type="OrthoDB" id="10394915at2759"/>
<evidence type="ECO:0000313" key="1">
    <source>
        <dbReference type="EMBL" id="CAG2201260.1"/>
    </source>
</evidence>
<accession>A0A8S3QZH9</accession>
<organism evidence="1 2">
    <name type="scientific">Mytilus edulis</name>
    <name type="common">Blue mussel</name>
    <dbReference type="NCBI Taxonomy" id="6550"/>
    <lineage>
        <taxon>Eukaryota</taxon>
        <taxon>Metazoa</taxon>
        <taxon>Spiralia</taxon>
        <taxon>Lophotrochozoa</taxon>
        <taxon>Mollusca</taxon>
        <taxon>Bivalvia</taxon>
        <taxon>Autobranchia</taxon>
        <taxon>Pteriomorphia</taxon>
        <taxon>Mytilida</taxon>
        <taxon>Mytiloidea</taxon>
        <taxon>Mytilidae</taxon>
        <taxon>Mytilinae</taxon>
        <taxon>Mytilus</taxon>
    </lineage>
</organism>
<protein>
    <recommendedName>
        <fullName evidence="3">Reverse transcriptase zinc-binding domain-containing protein</fullName>
    </recommendedName>
</protein>
<dbReference type="AlphaFoldDB" id="A0A8S3QZH9"/>
<comment type="caution">
    <text evidence="1">The sequence shown here is derived from an EMBL/GenBank/DDBJ whole genome shotgun (WGS) entry which is preliminary data.</text>
</comment>
<evidence type="ECO:0000313" key="2">
    <source>
        <dbReference type="Proteomes" id="UP000683360"/>
    </source>
</evidence>
<sequence>MKIFILQISYTEKYPDQKAIDVQSIVEKPKLNIFGQSKGSDFDQMSYSTTRVEDLKDLSTPSIAPDGLKVYDTDRIFTGDNPARQFECGQQRGGNYRCICVLAAVNHSKFEAAFILKTQSLQQRFDLFKAGTLWKTFNMQNNINPFVNLTKETLTDELDYKNLDIYNLKKPELKTLLTEKLHGIQKPPALFCPNFDNTCTTENLEQYEISNCEPLHDIVNVVQNLITELPYHLDDNIKNEYLRFFEVTMGDKNELKASNARLYAIKLAHFTNMNYENGLVNADILTICNSLVEIITICYSRSNERTQKQLSSGNRQIHKFWNDKLKSDAVNKTSLKYVCIDNLEIGKTAHVWKLKNQPRIEIRKSIVKSRMMTGTYILQSDKHKFTHFSTEATCQLCHTESEDIVHMITTCPVLSTIREKYFIDIKKVILDSCGPAKWNTYCNNKMEITRLILDWSNFKESLSIGMELAEKLEQKARNLLFQLHIKRIEILDARNIK</sequence>
<dbReference type="Proteomes" id="UP000683360">
    <property type="component" value="Unassembled WGS sequence"/>
</dbReference>
<proteinExistence type="predicted"/>
<reference evidence="1" key="1">
    <citation type="submission" date="2021-03" db="EMBL/GenBank/DDBJ databases">
        <authorList>
            <person name="Bekaert M."/>
        </authorList>
    </citation>
    <scope>NUCLEOTIDE SEQUENCE</scope>
</reference>
<name>A0A8S3QZH9_MYTED</name>
<gene>
    <name evidence="1" type="ORF">MEDL_15892</name>
</gene>